<keyword evidence="2" id="KW-1185">Reference proteome</keyword>
<accession>A0A4Q7J0U4</accession>
<evidence type="ECO:0000313" key="2">
    <source>
        <dbReference type="Proteomes" id="UP000292003"/>
    </source>
</evidence>
<protein>
    <recommendedName>
        <fullName evidence="3">PqqD family protein</fullName>
    </recommendedName>
</protein>
<evidence type="ECO:0008006" key="3">
    <source>
        <dbReference type="Google" id="ProtNLM"/>
    </source>
</evidence>
<comment type="caution">
    <text evidence="1">The sequence shown here is derived from an EMBL/GenBank/DDBJ whole genome shotgun (WGS) entry which is preliminary data.</text>
</comment>
<organism evidence="1 2">
    <name type="scientific">Amycolatopsis suaedae</name>
    <dbReference type="NCBI Taxonomy" id="2510978"/>
    <lineage>
        <taxon>Bacteria</taxon>
        <taxon>Bacillati</taxon>
        <taxon>Actinomycetota</taxon>
        <taxon>Actinomycetes</taxon>
        <taxon>Pseudonocardiales</taxon>
        <taxon>Pseudonocardiaceae</taxon>
        <taxon>Amycolatopsis</taxon>
    </lineage>
</organism>
<proteinExistence type="predicted"/>
<gene>
    <name evidence="1" type="ORF">EWH70_29830</name>
</gene>
<reference evidence="1 2" key="1">
    <citation type="submission" date="2019-02" db="EMBL/GenBank/DDBJ databases">
        <title>Draft genome sequence of Amycolatopsis sp. 8-3EHSu isolated from roots of Suaeda maritima.</title>
        <authorList>
            <person name="Duangmal K."/>
            <person name="Chantavorakit T."/>
        </authorList>
    </citation>
    <scope>NUCLEOTIDE SEQUENCE [LARGE SCALE GENOMIC DNA]</scope>
    <source>
        <strain evidence="1 2">8-3EHSu</strain>
    </source>
</reference>
<dbReference type="OrthoDB" id="4229315at2"/>
<sequence length="82" mass="8646">MAGLQVQVDPTGSLELSVPGSATQLTGDTEATAMWIALTSHHWNVGDAAVALAGIWEVDPWVLRDDMCSWIGALVNAGILQD</sequence>
<dbReference type="EMBL" id="SFCC01000018">
    <property type="protein sequence ID" value="RZQ60192.1"/>
    <property type="molecule type" value="Genomic_DNA"/>
</dbReference>
<dbReference type="AlphaFoldDB" id="A0A4Q7J0U4"/>
<name>A0A4Q7J0U4_9PSEU</name>
<dbReference type="Proteomes" id="UP000292003">
    <property type="component" value="Unassembled WGS sequence"/>
</dbReference>
<dbReference type="RefSeq" id="WP_130478893.1">
    <property type="nucleotide sequence ID" value="NZ_SFCC01000018.1"/>
</dbReference>
<evidence type="ECO:0000313" key="1">
    <source>
        <dbReference type="EMBL" id="RZQ60192.1"/>
    </source>
</evidence>